<evidence type="ECO:0000256" key="1">
    <source>
        <dbReference type="ARBA" id="ARBA00004651"/>
    </source>
</evidence>
<dbReference type="PANTHER" id="PTHR30250">
    <property type="entry name" value="PST FAMILY PREDICTED COLANIC ACID TRANSPORTER"/>
    <property type="match status" value="1"/>
</dbReference>
<keyword evidence="3 6" id="KW-0812">Transmembrane</keyword>
<evidence type="ECO:0000256" key="2">
    <source>
        <dbReference type="ARBA" id="ARBA00022475"/>
    </source>
</evidence>
<feature type="transmembrane region" description="Helical" evidence="6">
    <location>
        <begin position="40"/>
        <end position="63"/>
    </location>
</feature>
<keyword evidence="5 6" id="KW-0472">Membrane</keyword>
<gene>
    <name evidence="7" type="ORF">BTO08_11920</name>
</gene>
<evidence type="ECO:0000256" key="5">
    <source>
        <dbReference type="ARBA" id="ARBA00023136"/>
    </source>
</evidence>
<evidence type="ECO:0000313" key="8">
    <source>
        <dbReference type="Proteomes" id="UP000238730"/>
    </source>
</evidence>
<feature type="transmembrane region" description="Helical" evidence="6">
    <location>
        <begin position="280"/>
        <end position="305"/>
    </location>
</feature>
<feature type="transmembrane region" description="Helical" evidence="6">
    <location>
        <begin position="422"/>
        <end position="441"/>
    </location>
</feature>
<dbReference type="GO" id="GO:0005886">
    <property type="term" value="C:plasma membrane"/>
    <property type="evidence" value="ECO:0007669"/>
    <property type="project" value="UniProtKB-SubCell"/>
</dbReference>
<accession>A0A2S7W1D6</accession>
<protein>
    <submittedName>
        <fullName evidence="7">Polysaccharide biosynthesis family protein</fullName>
    </submittedName>
</protein>
<evidence type="ECO:0000256" key="6">
    <source>
        <dbReference type="SAM" id="Phobius"/>
    </source>
</evidence>
<feature type="transmembrane region" description="Helical" evidence="6">
    <location>
        <begin position="143"/>
        <end position="163"/>
    </location>
</feature>
<dbReference type="PANTHER" id="PTHR30250:SF11">
    <property type="entry name" value="O-ANTIGEN TRANSPORTER-RELATED"/>
    <property type="match status" value="1"/>
</dbReference>
<feature type="transmembrane region" description="Helical" evidence="6">
    <location>
        <begin position="75"/>
        <end position="99"/>
    </location>
</feature>
<feature type="transmembrane region" description="Helical" evidence="6">
    <location>
        <begin position="369"/>
        <end position="390"/>
    </location>
</feature>
<organism evidence="7 8">
    <name type="scientific">Photobacterium angustum</name>
    <dbReference type="NCBI Taxonomy" id="661"/>
    <lineage>
        <taxon>Bacteria</taxon>
        <taxon>Pseudomonadati</taxon>
        <taxon>Pseudomonadota</taxon>
        <taxon>Gammaproteobacteria</taxon>
        <taxon>Vibrionales</taxon>
        <taxon>Vibrionaceae</taxon>
        <taxon>Photobacterium</taxon>
    </lineage>
</organism>
<dbReference type="RefSeq" id="WP_105061069.1">
    <property type="nucleotide sequence ID" value="NZ_MSCJ01000001.1"/>
</dbReference>
<dbReference type="Pfam" id="PF01943">
    <property type="entry name" value="Polysacc_synt"/>
    <property type="match status" value="1"/>
</dbReference>
<sequence>MNTLKVVAVYGIGIVFCKLIGLLLQPYVTDQLGLEEYGKLDVLLVLTTFLSLIISLGVIDGLYRFYHDSSNPTRLLGQALWQVILCGAIITSLLVFFNHDIQALLPGPPPLFAFNCFIFTIYFNSLNAIPLAKLRIDNNAKHFVSILLITALLQAVLTLLLVTTWKVDGMALAGLIAQVVCGVLLYKQWPIPHFSISPALLKYGAILTLSGLLGFISLGAERWAIAHYLGVEAVSPYAIAMQWGVAASLLIEPFALWWFPKRFSFINTEQRKQHLANITILACQLCVLISALVLLFGPIFLRFWLNAEFDYSSVLIPFIALWLMLKGCCTFLNVGCYYHEHGQGILLINSLSTLLSLLVFIYVLPLFDILALIYCGIAIQALRLFIFYFYSQYHLPLLYPLSDLFVSFSLVMLICFCQQYQLTYFLILLTSLLCLQVYWPWRHLCNYRHVLQVIYDKG</sequence>
<feature type="transmembrane region" description="Helical" evidence="6">
    <location>
        <begin position="311"/>
        <end position="332"/>
    </location>
</feature>
<proteinExistence type="predicted"/>
<dbReference type="InterPro" id="IPR002797">
    <property type="entry name" value="Polysacc_synth"/>
</dbReference>
<evidence type="ECO:0000256" key="4">
    <source>
        <dbReference type="ARBA" id="ARBA00022989"/>
    </source>
</evidence>
<feature type="transmembrane region" description="Helical" evidence="6">
    <location>
        <begin position="7"/>
        <end position="28"/>
    </location>
</feature>
<dbReference type="OrthoDB" id="9815248at2"/>
<feature type="transmembrane region" description="Helical" evidence="6">
    <location>
        <begin position="240"/>
        <end position="259"/>
    </location>
</feature>
<evidence type="ECO:0000256" key="3">
    <source>
        <dbReference type="ARBA" id="ARBA00022692"/>
    </source>
</evidence>
<name>A0A2S7W1D6_PHOAN</name>
<comment type="caution">
    <text evidence="7">The sequence shown here is derived from an EMBL/GenBank/DDBJ whole genome shotgun (WGS) entry which is preliminary data.</text>
</comment>
<keyword evidence="2" id="KW-1003">Cell membrane</keyword>
<dbReference type="InterPro" id="IPR050833">
    <property type="entry name" value="Poly_Biosynth_Transport"/>
</dbReference>
<feature type="transmembrane region" description="Helical" evidence="6">
    <location>
        <begin position="169"/>
        <end position="187"/>
    </location>
</feature>
<dbReference type="EMBL" id="MSCJ01000001">
    <property type="protein sequence ID" value="PQJ68015.1"/>
    <property type="molecule type" value="Genomic_DNA"/>
</dbReference>
<comment type="subcellular location">
    <subcellularLocation>
        <location evidence="1">Cell membrane</location>
        <topology evidence="1">Multi-pass membrane protein</topology>
    </subcellularLocation>
</comment>
<keyword evidence="4 6" id="KW-1133">Transmembrane helix</keyword>
<dbReference type="Proteomes" id="UP000238730">
    <property type="component" value="Unassembled WGS sequence"/>
</dbReference>
<feature type="transmembrane region" description="Helical" evidence="6">
    <location>
        <begin position="199"/>
        <end position="220"/>
    </location>
</feature>
<feature type="transmembrane region" description="Helical" evidence="6">
    <location>
        <begin position="111"/>
        <end position="131"/>
    </location>
</feature>
<reference evidence="7 8" key="1">
    <citation type="submission" date="2016-12" db="EMBL/GenBank/DDBJ databases">
        <title>Diversity of luminous bacteria.</title>
        <authorList>
            <person name="Yoshizawa S."/>
            <person name="Kogure K."/>
        </authorList>
    </citation>
    <scope>NUCLEOTIDE SEQUENCE [LARGE SCALE GENOMIC DNA]</scope>
    <source>
        <strain evidence="7 8">LC1-200</strain>
    </source>
</reference>
<evidence type="ECO:0000313" key="7">
    <source>
        <dbReference type="EMBL" id="PQJ68015.1"/>
    </source>
</evidence>
<dbReference type="AlphaFoldDB" id="A0A2S7W1D6"/>
<feature type="transmembrane region" description="Helical" evidence="6">
    <location>
        <begin position="397"/>
        <end position="416"/>
    </location>
</feature>